<dbReference type="GO" id="GO:0001518">
    <property type="term" value="C:voltage-gated sodium channel complex"/>
    <property type="evidence" value="ECO:0007669"/>
    <property type="project" value="TreeGrafter"/>
</dbReference>
<dbReference type="InterPro" id="IPR027359">
    <property type="entry name" value="Volt_channel_dom_sf"/>
</dbReference>
<feature type="domain" description="EF-hand" evidence="9">
    <location>
        <begin position="419"/>
        <end position="454"/>
    </location>
</feature>
<gene>
    <name evidence="10" type="ORF">EVOR1521_LOCUS19224</name>
</gene>
<dbReference type="PROSITE" id="PS00018">
    <property type="entry name" value="EF_HAND_1"/>
    <property type="match status" value="2"/>
</dbReference>
<feature type="transmembrane region" description="Helical" evidence="8">
    <location>
        <begin position="192"/>
        <end position="211"/>
    </location>
</feature>
<feature type="transmembrane region" description="Helical" evidence="8">
    <location>
        <begin position="1543"/>
        <end position="1566"/>
    </location>
</feature>
<dbReference type="GO" id="GO:0005248">
    <property type="term" value="F:voltage-gated sodium channel activity"/>
    <property type="evidence" value="ECO:0007669"/>
    <property type="project" value="TreeGrafter"/>
</dbReference>
<feature type="region of interest" description="Disordered" evidence="7">
    <location>
        <begin position="1081"/>
        <end position="1101"/>
    </location>
</feature>
<keyword evidence="4 8" id="KW-1133">Transmembrane helix</keyword>
<evidence type="ECO:0000256" key="5">
    <source>
        <dbReference type="ARBA" id="ARBA00023136"/>
    </source>
</evidence>
<dbReference type="PROSITE" id="PS50222">
    <property type="entry name" value="EF_HAND_2"/>
    <property type="match status" value="2"/>
</dbReference>
<keyword evidence="11" id="KW-1185">Reference proteome</keyword>
<dbReference type="Pfam" id="PF00520">
    <property type="entry name" value="Ion_trans"/>
    <property type="match status" value="2"/>
</dbReference>
<feature type="compositionally biased region" description="Basic and acidic residues" evidence="7">
    <location>
        <begin position="1853"/>
        <end position="1866"/>
    </location>
</feature>
<dbReference type="EMBL" id="CAUJNA010002891">
    <property type="protein sequence ID" value="CAJ1394606.1"/>
    <property type="molecule type" value="Genomic_DNA"/>
</dbReference>
<feature type="coiled-coil region" evidence="6">
    <location>
        <begin position="18"/>
        <end position="45"/>
    </location>
</feature>
<feature type="transmembrane region" description="Helical" evidence="8">
    <location>
        <begin position="1471"/>
        <end position="1493"/>
    </location>
</feature>
<feature type="transmembrane region" description="Helical" evidence="8">
    <location>
        <begin position="1428"/>
        <end position="1450"/>
    </location>
</feature>
<evidence type="ECO:0000313" key="11">
    <source>
        <dbReference type="Proteomes" id="UP001178507"/>
    </source>
</evidence>
<feature type="compositionally biased region" description="Pro residues" evidence="7">
    <location>
        <begin position="1918"/>
        <end position="1930"/>
    </location>
</feature>
<dbReference type="SUPFAM" id="SSF81324">
    <property type="entry name" value="Voltage-gated potassium channels"/>
    <property type="match status" value="2"/>
</dbReference>
<comment type="caution">
    <text evidence="10">The sequence shown here is derived from an EMBL/GenBank/DDBJ whole genome shotgun (WGS) entry which is preliminary data.</text>
</comment>
<dbReference type="Proteomes" id="UP001178507">
    <property type="component" value="Unassembled WGS sequence"/>
</dbReference>
<dbReference type="InterPro" id="IPR002048">
    <property type="entry name" value="EF_hand_dom"/>
</dbReference>
<evidence type="ECO:0000256" key="4">
    <source>
        <dbReference type="ARBA" id="ARBA00022989"/>
    </source>
</evidence>
<evidence type="ECO:0000256" key="3">
    <source>
        <dbReference type="ARBA" id="ARBA00022837"/>
    </source>
</evidence>
<evidence type="ECO:0000256" key="7">
    <source>
        <dbReference type="SAM" id="MobiDB-lite"/>
    </source>
</evidence>
<dbReference type="Gene3D" id="1.10.287.70">
    <property type="match status" value="2"/>
</dbReference>
<keyword evidence="6" id="KW-0175">Coiled coil</keyword>
<dbReference type="InterPro" id="IPR011992">
    <property type="entry name" value="EF-hand-dom_pair"/>
</dbReference>
<evidence type="ECO:0000259" key="9">
    <source>
        <dbReference type="PROSITE" id="PS50222"/>
    </source>
</evidence>
<feature type="compositionally biased region" description="Basic and acidic residues" evidence="7">
    <location>
        <begin position="1084"/>
        <end position="1093"/>
    </location>
</feature>
<feature type="region of interest" description="Disordered" evidence="7">
    <location>
        <begin position="1831"/>
        <end position="1991"/>
    </location>
</feature>
<name>A0AA36IXB6_9DINO</name>
<evidence type="ECO:0000313" key="10">
    <source>
        <dbReference type="EMBL" id="CAJ1394606.1"/>
    </source>
</evidence>
<feature type="region of interest" description="Disordered" evidence="7">
    <location>
        <begin position="1201"/>
        <end position="1220"/>
    </location>
</feature>
<accession>A0AA36IXB6</accession>
<sequence>MASYRTREDFDQLMQRLAVAHQSQVNSLQVKVEKLQKALKSARMRSSSSVMSDSLPSLQDSDQRPFALAGELSQDTSAFVSSELAPVPAPAPENQEADESPVATMTSGSRRTRFLFADRKFSAAENSSEEFEKGKWTFNSILANPRFEAGICLMIFANAVVFALEAQNTGMQWGWTYIGGDLPGQIWSDSDMFFTVLENVFGVIFTIEVVLRLSVRKCHFFCGMWNWLDLTIVVVWLISKAVEELPLNSQVLRLARLIRLFRLLRLVRRIQQFDSLYLMSTAIRSSFGILAWTAALLFIVQMLFALVLNQILYGFYFNAANLESQLLKDRQELVYVYFGTFSRALLTMFEITLANWPPVCRALTENVTEWFMIFFLVHKVTMGFAVIGVINGVLMQETFKVASYDDTIMMRTKQKAMRNHIKKMQLLFDEADTSEDGKIDLQEFQEILKDNELKAWLGAMELDIRDVGECWELLQEDAKDRSGGLSAEQLVVGVAKLQGTAKSLDLMKVIKVQESMMSKIHRLERDVNTVKRNAGSTGPPGQVIERSTNLSLLQFSAVRLLETETAQWLKQCCYAHSNAAAREQFFNSEAVRFGRSLNFEIHALTARPSSGQKVTTLHLAAPPSGLSKGAPWAKHPGIRKLCHEQRGIRDAELPTKSEDGNGLCVKLPHLLEAASLGVPALLFDLDGRYSWTKAEAEGLTSMILALPSTVLRKTSWVEVVALTSARNAEMTAQGRVTAHVVPAAAPPPEDLLSRPLLLHGSGAQECEAWMFEDVDPYQACKLRKDEGEAEEGAGTPETYFQRIAKIDIVPGDVALLEEWSQAQGITPQEHAESVFAQSAVDSCTRAEMVMRALEVQDKFLKDKRSRKSEKLVRAAHKAMEMARAESKSGYSKARAIAAAAFVEVSEMTTKWTLVQAFSSREEGLTFILQCQAFQYRPIGVDCPHFEDGNAAVSFMLSSESMQQEFVSLDPQFRRRLRLRQAAQNETQEQTAQMRAKMKQRSLAGRSVPHDAKERWVVEAAGNLFESSPLRSLSEKPAQRYYIAVPPEIEKKVLVEGYQPSKRTSVPCSATPQEAASAYLAAMRRSKEEREQSERKRKSQAQGESLDRAWDLWEWTAASELYPVLGEDKRGFKATVLAVVVPQELGFDIVANKGGFLIKTGGLKSHSPTTFLRADSKVEITLECVGLVLLVPVAARYGKPPCELEESPASRARERTETGHLPGPAALRERLLGQVCHVDMPMAALPQSRGSVWPSSPKGFQKCDSEEAIQSVMRPWCRHMEEIMERRHEQLFERLDRWLQEAYPAETRLDMLTANKMEPDRPLALEANRPMALQRCGRIVDDEEHEKVALAKSEMRREWARAQSTQANVAEELHRGHCPRLLRMVESPRFEAVCAAFLVSNSIFIGVQLQMVADRFGVDSVTDLEAGTAVVLVHSVYAIVFLLELVLRIVAHGQQFFCTHDRTSMFWNYLDIILVGVSLVEVLLVITISTAGAADLGMSNKLRTMRIIRLTRLVRMMRAMRFFRGLRTLIYSIFYTLKALVWSLILLLLMIYVIGILLTDAVIAHVVQFDGPEMIPAESQDAVLFAQFGSLHLSMHSLFRAITGGVDWAASAQALASIHWVWAYVFSAYIAFSVFAVLNVMTGVFCQRATELAERDQEAQLMAMQIETERICEEARNLFRSFDLVSQGNANDGVRQGSLTLMELELMMQNEDVKAALSALDLAVSDAWNFFRLLDVNGTGDISEDEFVQGCLRLRGPARTVDVAGLSQENLRMKAKLGQLEMQEHKLEQLIGALASKLITGEKKTLAADEPVSGTGQQSGSVDKQEIPVASVEKQEIPGTVPSDDEAFLNGAGKEAEGTGDKSEEPTGKTGKKPFSENGSYVIRRPGRLTALAATSPAVARGAKVPSPRSATPETAPAIPSPVQSPVPRPSRAPSEQLLQLPSPHAVPPAMPQTSPQMPAEPIFWLEPETPEPSEPQAATQHLAQHVDRDRLQKWDYDLHYDLDPRG</sequence>
<reference evidence="10" key="1">
    <citation type="submission" date="2023-08" db="EMBL/GenBank/DDBJ databases">
        <authorList>
            <person name="Chen Y."/>
            <person name="Shah S."/>
            <person name="Dougan E. K."/>
            <person name="Thang M."/>
            <person name="Chan C."/>
        </authorList>
    </citation>
    <scope>NUCLEOTIDE SEQUENCE</scope>
</reference>
<dbReference type="SMART" id="SM00054">
    <property type="entry name" value="EFh"/>
    <property type="match status" value="2"/>
</dbReference>
<evidence type="ECO:0000256" key="6">
    <source>
        <dbReference type="SAM" id="Coils"/>
    </source>
</evidence>
<dbReference type="InterPro" id="IPR018247">
    <property type="entry name" value="EF_Hand_1_Ca_BS"/>
</dbReference>
<dbReference type="InterPro" id="IPR043203">
    <property type="entry name" value="VGCC_Ca_Na"/>
</dbReference>
<dbReference type="SUPFAM" id="SSF47473">
    <property type="entry name" value="EF-hand"/>
    <property type="match status" value="1"/>
</dbReference>
<evidence type="ECO:0000256" key="1">
    <source>
        <dbReference type="ARBA" id="ARBA00004141"/>
    </source>
</evidence>
<keyword evidence="2 8" id="KW-0812">Transmembrane</keyword>
<feature type="region of interest" description="Disordered" evidence="7">
    <location>
        <begin position="85"/>
        <end position="106"/>
    </location>
</feature>
<feature type="transmembrane region" description="Helical" evidence="8">
    <location>
        <begin position="1620"/>
        <end position="1644"/>
    </location>
</feature>
<evidence type="ECO:0000256" key="2">
    <source>
        <dbReference type="ARBA" id="ARBA00022692"/>
    </source>
</evidence>
<feature type="transmembrane region" description="Helical" evidence="8">
    <location>
        <begin position="371"/>
        <end position="394"/>
    </location>
</feature>
<protein>
    <recommendedName>
        <fullName evidence="9">EF-hand domain-containing protein</fullName>
    </recommendedName>
</protein>
<feature type="transmembrane region" description="Helical" evidence="8">
    <location>
        <begin position="333"/>
        <end position="351"/>
    </location>
</feature>
<feature type="domain" description="EF-hand" evidence="9">
    <location>
        <begin position="1721"/>
        <end position="1756"/>
    </location>
</feature>
<feature type="transmembrane region" description="Helical" evidence="8">
    <location>
        <begin position="147"/>
        <end position="164"/>
    </location>
</feature>
<organism evidence="10 11">
    <name type="scientific">Effrenium voratum</name>
    <dbReference type="NCBI Taxonomy" id="2562239"/>
    <lineage>
        <taxon>Eukaryota</taxon>
        <taxon>Sar</taxon>
        <taxon>Alveolata</taxon>
        <taxon>Dinophyceae</taxon>
        <taxon>Suessiales</taxon>
        <taxon>Symbiodiniaceae</taxon>
        <taxon>Effrenium</taxon>
    </lineage>
</organism>
<dbReference type="InterPro" id="IPR005821">
    <property type="entry name" value="Ion_trans_dom"/>
</dbReference>
<keyword evidence="3" id="KW-0106">Calcium</keyword>
<keyword evidence="5 8" id="KW-0472">Membrane</keyword>
<feature type="transmembrane region" description="Helical" evidence="8">
    <location>
        <begin position="289"/>
        <end position="312"/>
    </location>
</feature>
<dbReference type="Gene3D" id="1.20.120.350">
    <property type="entry name" value="Voltage-gated potassium channels. Chain C"/>
    <property type="match status" value="2"/>
</dbReference>
<comment type="subcellular location">
    <subcellularLocation>
        <location evidence="1">Membrane</location>
        <topology evidence="1">Multi-pass membrane protein</topology>
    </subcellularLocation>
</comment>
<dbReference type="PANTHER" id="PTHR10037">
    <property type="entry name" value="VOLTAGE-GATED CATION CHANNEL CALCIUM AND SODIUM"/>
    <property type="match status" value="1"/>
</dbReference>
<evidence type="ECO:0000256" key="8">
    <source>
        <dbReference type="SAM" id="Phobius"/>
    </source>
</evidence>
<proteinExistence type="predicted"/>
<dbReference type="GO" id="GO:0005509">
    <property type="term" value="F:calcium ion binding"/>
    <property type="evidence" value="ECO:0007669"/>
    <property type="project" value="InterPro"/>
</dbReference>
<dbReference type="PANTHER" id="PTHR10037:SF62">
    <property type="entry name" value="SODIUM CHANNEL PROTEIN 60E"/>
    <property type="match status" value="1"/>
</dbReference>
<dbReference type="Gene3D" id="1.10.238.10">
    <property type="entry name" value="EF-hand"/>
    <property type="match status" value="2"/>
</dbReference>